<dbReference type="PROSITE" id="PS50943">
    <property type="entry name" value="HTH_CROC1"/>
    <property type="match status" value="1"/>
</dbReference>
<name>A0ABS5HIA9_9BACT</name>
<dbReference type="SMART" id="SM00530">
    <property type="entry name" value="HTH_XRE"/>
    <property type="match status" value="1"/>
</dbReference>
<evidence type="ECO:0000259" key="1">
    <source>
        <dbReference type="PROSITE" id="PS50943"/>
    </source>
</evidence>
<dbReference type="Pfam" id="PF01381">
    <property type="entry name" value="HTH_3"/>
    <property type="match status" value="1"/>
</dbReference>
<feature type="domain" description="HTH cro/C1-type" evidence="1">
    <location>
        <begin position="34"/>
        <end position="89"/>
    </location>
</feature>
<dbReference type="InterPro" id="IPR010982">
    <property type="entry name" value="Lambda_DNA-bd_dom_sf"/>
</dbReference>
<dbReference type="SUPFAM" id="SSF47413">
    <property type="entry name" value="lambda repressor-like DNA-binding domains"/>
    <property type="match status" value="1"/>
</dbReference>
<comment type="caution">
    <text evidence="2">The sequence shown here is derived from an EMBL/GenBank/DDBJ whole genome shotgun (WGS) entry which is preliminary data.</text>
</comment>
<keyword evidence="3" id="KW-1185">Reference proteome</keyword>
<reference evidence="2 3" key="1">
    <citation type="submission" date="2021-04" db="EMBL/GenBank/DDBJ databases">
        <title>Molecular and phenotypic characterization and identification of bacterial isolates recovered from the Anatolian ground squirrels (Spermophilus xanthoprymnus) and which have the potential to form a new species in the Campylobacter genus.</title>
        <authorList>
            <person name="Aydin F."/>
            <person name="Abay S."/>
            <person name="Kayman T."/>
            <person name="Karakaya E."/>
            <person name="Mustak H.K."/>
            <person name="Mustak I.B."/>
            <person name="Bilgin N."/>
            <person name="Duzler A."/>
            <person name="Sahin O."/>
            <person name="Guran O."/>
            <person name="Saticioglu I.B."/>
        </authorList>
    </citation>
    <scope>NUCLEOTIDE SEQUENCE [LARGE SCALE GENOMIC DNA]</scope>
    <source>
        <strain evidence="3">faydin-G24</strain>
    </source>
</reference>
<evidence type="ECO:0000313" key="3">
    <source>
        <dbReference type="Proteomes" id="UP000682951"/>
    </source>
</evidence>
<dbReference type="Gene3D" id="1.10.260.40">
    <property type="entry name" value="lambda repressor-like DNA-binding domains"/>
    <property type="match status" value="1"/>
</dbReference>
<dbReference type="CDD" id="cd00093">
    <property type="entry name" value="HTH_XRE"/>
    <property type="match status" value="1"/>
</dbReference>
<dbReference type="EMBL" id="JAGSSW010000004">
    <property type="protein sequence ID" value="MBR8463995.1"/>
    <property type="molecule type" value="Genomic_DNA"/>
</dbReference>
<gene>
    <name evidence="2" type="ORF">KDD93_05330</name>
</gene>
<organism evidence="2 3">
    <name type="scientific">Campylobacter anatolicus</name>
    <dbReference type="NCBI Taxonomy" id="2829105"/>
    <lineage>
        <taxon>Bacteria</taxon>
        <taxon>Pseudomonadati</taxon>
        <taxon>Campylobacterota</taxon>
        <taxon>Epsilonproteobacteria</taxon>
        <taxon>Campylobacterales</taxon>
        <taxon>Campylobacteraceae</taxon>
        <taxon>Campylobacter</taxon>
    </lineage>
</organism>
<proteinExistence type="predicted"/>
<dbReference type="Proteomes" id="UP000682951">
    <property type="component" value="Unassembled WGS sequence"/>
</dbReference>
<dbReference type="RefSeq" id="WP_046037566.1">
    <property type="nucleotide sequence ID" value="NZ_JAGSSW010000004.1"/>
</dbReference>
<evidence type="ECO:0000313" key="2">
    <source>
        <dbReference type="EMBL" id="MBR8463995.1"/>
    </source>
</evidence>
<dbReference type="InterPro" id="IPR001387">
    <property type="entry name" value="Cro/C1-type_HTH"/>
</dbReference>
<accession>A0ABS5HIA9</accession>
<sequence>MIGYKRLLAKNLQNNEFNELGSKNIPLFEIKKRLVRARLDAGLSQTDIAKLMNVSQSVVARFEGSADADFKFSTLQNYVAACGLKFDFSLNR</sequence>
<protein>
    <submittedName>
        <fullName evidence="2">Helix-turn-helix transcriptional regulator</fullName>
    </submittedName>
</protein>